<dbReference type="OrthoDB" id="4281720at2"/>
<dbReference type="GO" id="GO:0003676">
    <property type="term" value="F:nucleic acid binding"/>
    <property type="evidence" value="ECO:0007669"/>
    <property type="project" value="InterPro"/>
</dbReference>
<dbReference type="PANTHER" id="PTHR46889">
    <property type="entry name" value="TRANSPOSASE INSF FOR INSERTION SEQUENCE IS3B-RELATED"/>
    <property type="match status" value="1"/>
</dbReference>
<reference evidence="2 3" key="2">
    <citation type="submission" date="2018-12" db="EMBL/GenBank/DDBJ databases">
        <title>Nakamurella antarcticus sp. nov., isolated from Antarctica South Shetland Islands soil.</title>
        <authorList>
            <person name="Peng F."/>
        </authorList>
    </citation>
    <scope>NUCLEOTIDE SEQUENCE [LARGE SCALE GENOMIC DNA]</scope>
    <source>
        <strain evidence="2 3">S14-144</strain>
    </source>
</reference>
<evidence type="ECO:0000313" key="3">
    <source>
        <dbReference type="Proteomes" id="UP000268084"/>
    </source>
</evidence>
<feature type="domain" description="Integrase catalytic" evidence="1">
    <location>
        <begin position="24"/>
        <end position="90"/>
    </location>
</feature>
<dbReference type="SUPFAM" id="SSF53098">
    <property type="entry name" value="Ribonuclease H-like"/>
    <property type="match status" value="1"/>
</dbReference>
<dbReference type="InterPro" id="IPR001584">
    <property type="entry name" value="Integrase_cat-core"/>
</dbReference>
<organism evidence="2 3">
    <name type="scientific">Nakamurella antarctica</name>
    <dbReference type="NCBI Taxonomy" id="1902245"/>
    <lineage>
        <taxon>Bacteria</taxon>
        <taxon>Bacillati</taxon>
        <taxon>Actinomycetota</taxon>
        <taxon>Actinomycetes</taxon>
        <taxon>Nakamurellales</taxon>
        <taxon>Nakamurellaceae</taxon>
        <taxon>Nakamurella</taxon>
    </lineage>
</organism>
<dbReference type="InterPro" id="IPR050900">
    <property type="entry name" value="Transposase_IS3/IS150/IS904"/>
</dbReference>
<dbReference type="GO" id="GO:0015074">
    <property type="term" value="P:DNA integration"/>
    <property type="evidence" value="ECO:0007669"/>
    <property type="project" value="InterPro"/>
</dbReference>
<dbReference type="Proteomes" id="UP000268084">
    <property type="component" value="Chromosome"/>
</dbReference>
<dbReference type="InterPro" id="IPR036397">
    <property type="entry name" value="RNaseH_sf"/>
</dbReference>
<name>A0A3G8ZNM3_9ACTN</name>
<dbReference type="Gene3D" id="3.30.420.10">
    <property type="entry name" value="Ribonuclease H-like superfamily/Ribonuclease H"/>
    <property type="match status" value="1"/>
</dbReference>
<dbReference type="PANTHER" id="PTHR46889:SF4">
    <property type="entry name" value="TRANSPOSASE INSO FOR INSERTION SEQUENCE ELEMENT IS911B-RELATED"/>
    <property type="match status" value="1"/>
</dbReference>
<dbReference type="AlphaFoldDB" id="A0A3G8ZNM3"/>
<evidence type="ECO:0000259" key="1">
    <source>
        <dbReference type="Pfam" id="PF13683"/>
    </source>
</evidence>
<accession>A0A3G8ZNM3</accession>
<dbReference type="EMBL" id="CP034170">
    <property type="protein sequence ID" value="AZI58395.1"/>
    <property type="molecule type" value="Genomic_DNA"/>
</dbReference>
<proteinExistence type="predicted"/>
<keyword evidence="3" id="KW-1185">Reference proteome</keyword>
<dbReference type="KEGG" id="nak:EH165_09835"/>
<protein>
    <recommendedName>
        <fullName evidence="1">Integrase catalytic domain-containing protein</fullName>
    </recommendedName>
</protein>
<dbReference type="InterPro" id="IPR012337">
    <property type="entry name" value="RNaseH-like_sf"/>
</dbReference>
<gene>
    <name evidence="2" type="ORF">EH165_09835</name>
</gene>
<reference evidence="2 3" key="1">
    <citation type="submission" date="2018-11" db="EMBL/GenBank/DDBJ databases">
        <authorList>
            <person name="Da X."/>
        </authorList>
    </citation>
    <scope>NUCLEOTIDE SEQUENCE [LARGE SCALE GENOMIC DNA]</scope>
    <source>
        <strain evidence="2 3">S14-144</strain>
    </source>
</reference>
<evidence type="ECO:0000313" key="2">
    <source>
        <dbReference type="EMBL" id="AZI58395.1"/>
    </source>
</evidence>
<sequence>MLRRPLESAQYTSVRYTDRLVEAGMNASIGTVGDSYDNAMAETVNGLYKAEVVYREGPWRNACELELATVGWVAWFNNTRIHSALGYQTPAEAEVEYYSQHNTPAEHQLVG</sequence>
<dbReference type="Pfam" id="PF13683">
    <property type="entry name" value="rve_3"/>
    <property type="match status" value="1"/>
</dbReference>